<dbReference type="Pfam" id="PF10032">
    <property type="entry name" value="Pho88"/>
    <property type="match status" value="1"/>
</dbReference>
<dbReference type="InterPro" id="IPR032675">
    <property type="entry name" value="LRR_dom_sf"/>
</dbReference>
<evidence type="ECO:0000313" key="4">
    <source>
        <dbReference type="Proteomes" id="UP001141327"/>
    </source>
</evidence>
<dbReference type="Proteomes" id="UP001141327">
    <property type="component" value="Unassembled WGS sequence"/>
</dbReference>
<keyword evidence="2" id="KW-0472">Membrane</keyword>
<feature type="region of interest" description="Disordered" evidence="1">
    <location>
        <begin position="769"/>
        <end position="796"/>
    </location>
</feature>
<keyword evidence="2" id="KW-1133">Transmembrane helix</keyword>
<dbReference type="PANTHER" id="PTHR28112:SF1">
    <property type="entry name" value="SRP-INDEPENDENT TARGETING PROTEIN 3"/>
    <property type="match status" value="1"/>
</dbReference>
<dbReference type="Gene3D" id="3.80.10.10">
    <property type="entry name" value="Ribonuclease Inhibitor"/>
    <property type="match status" value="1"/>
</dbReference>
<accession>A0ABQ8UEA4</accession>
<evidence type="ECO:0000256" key="1">
    <source>
        <dbReference type="SAM" id="MobiDB-lite"/>
    </source>
</evidence>
<evidence type="ECO:0000313" key="3">
    <source>
        <dbReference type="EMBL" id="KAJ4457617.1"/>
    </source>
</evidence>
<dbReference type="InterPro" id="IPR012098">
    <property type="entry name" value="SND3_fun"/>
</dbReference>
<gene>
    <name evidence="3" type="ORF">PAPYR_6859</name>
</gene>
<dbReference type="SUPFAM" id="SSF52047">
    <property type="entry name" value="RNI-like"/>
    <property type="match status" value="1"/>
</dbReference>
<proteinExistence type="predicted"/>
<feature type="region of interest" description="Disordered" evidence="1">
    <location>
        <begin position="992"/>
        <end position="1016"/>
    </location>
</feature>
<feature type="transmembrane region" description="Helical" evidence="2">
    <location>
        <begin position="918"/>
        <end position="935"/>
    </location>
</feature>
<organism evidence="3 4">
    <name type="scientific">Paratrimastix pyriformis</name>
    <dbReference type="NCBI Taxonomy" id="342808"/>
    <lineage>
        <taxon>Eukaryota</taxon>
        <taxon>Metamonada</taxon>
        <taxon>Preaxostyla</taxon>
        <taxon>Paratrimastigidae</taxon>
        <taxon>Paratrimastix</taxon>
    </lineage>
</organism>
<reference evidence="3" key="1">
    <citation type="journal article" date="2022" name="bioRxiv">
        <title>Genomics of Preaxostyla Flagellates Illuminates Evolutionary Transitions and the Path Towards Mitochondrial Loss.</title>
        <authorList>
            <person name="Novak L.V.F."/>
            <person name="Treitli S.C."/>
            <person name="Pyrih J."/>
            <person name="Halakuc P."/>
            <person name="Pipaliya S.V."/>
            <person name="Vacek V."/>
            <person name="Brzon O."/>
            <person name="Soukal P."/>
            <person name="Eme L."/>
            <person name="Dacks J.B."/>
            <person name="Karnkowska A."/>
            <person name="Elias M."/>
            <person name="Hampl V."/>
        </authorList>
    </citation>
    <scope>NUCLEOTIDE SEQUENCE</scope>
    <source>
        <strain evidence="3">RCP-MX</strain>
    </source>
</reference>
<protein>
    <submittedName>
        <fullName evidence="3">Phosphate transport (Pho88)</fullName>
    </submittedName>
</protein>
<keyword evidence="2" id="KW-0812">Transmembrane</keyword>
<feature type="transmembrane region" description="Helical" evidence="2">
    <location>
        <begin position="860"/>
        <end position="880"/>
    </location>
</feature>
<dbReference type="PANTHER" id="PTHR28112">
    <property type="entry name" value="SRP-INDEPENDENT TARGETING PROTEIN 3"/>
    <property type="match status" value="1"/>
</dbReference>
<feature type="region of interest" description="Disordered" evidence="1">
    <location>
        <begin position="298"/>
        <end position="320"/>
    </location>
</feature>
<comment type="caution">
    <text evidence="3">The sequence shown here is derived from an EMBL/GenBank/DDBJ whole genome shotgun (WGS) entry which is preliminary data.</text>
</comment>
<keyword evidence="4" id="KW-1185">Reference proteome</keyword>
<evidence type="ECO:0000256" key="2">
    <source>
        <dbReference type="SAM" id="Phobius"/>
    </source>
</evidence>
<dbReference type="EMBL" id="JAPMOS010000043">
    <property type="protein sequence ID" value="KAJ4457617.1"/>
    <property type="molecule type" value="Genomic_DNA"/>
</dbReference>
<sequence>MARPVSVVESEDPSLSELISAPRNGQVSAFSILDLPDDLLFYLLAENCDFLADLFLWHKVCHKFHSLLTFTTPLATEQFRRVRSLVVPHPISTYDQFMTIAFGAIAHTRLISYFPVDRKPLAPSARHEGRMAVEIELEGEPTDDAEPIVTEEPLDNIVAPTPAVPATNPPVHECSQLSLDDPRVDAALFTSILRGGVHLDSLYLSHLSMANVAELCRWLPTSATRQLALVHPQIGMKGRDLQIASPRLTNFLSAARGMCHVHFCRAGCVGFLGPEGECDRFIQVSSLRGEQGGVVAPGLARQSPSLRPVPAPGRVPRPHHTPGPIASSFSLYAKKHTKQRHPCCAAWIDYFRPTLDCPALVELCVLDVVPDDTTLSSLKKVERLETSPILLQSLERSECQLLACTDLTLTQPGTEMDVGHLVSAVCPVLQHFCNGARDFFGFDDYARAATSLALDLPRLTSLIVAGLLNPRSLQLAACPSLRHLDLGASRRASAALLRAGIYGFALERLVVHGATSQIVDAFDGSRIDVSRLTHLAILHALTPYMTIRCPRLVSLQIYYLDNHRVTKACPPLDLSCPALRTLSLSTCSKLGFSLAQWLLSSLAGGTPGLETAMISSLSASGWVPCSATPPTAHAGMVRAPALRRLVLAGDDHLPLDQCDFPALREFYLRREQAGNDEALAGFLGRCPHLTHLGLHECRGFQALRIPCPRLQVLSAMLPGGFIRVELPPSCPDLRELSAAPVRRCGALGRYAETTQRFCVSTEPIDQLIPVRLEPPADNRPTGPPDEGDDGEDRLWPSTQVDDGLDYVMWDLGACTLTGHWARILDEIGMIEEEGEEESTGSSTVKQINWEEGNRLTMLRAAFIGVQLLQLIIYGLIYMHINSSKDTREIRVPIPKPKRTPGGPTTEASNVQKYDMGQLMGLFNSAIMGMGFTLFLHFKFGFIPPLVLGIVMSPLQIWGQKLFQLHILRKAEVPGQTTRPFPVPPNMLSMLMGGGQEEAPRPAAPAAPAADAHPRSD</sequence>
<name>A0ABQ8UEA4_9EUKA</name>